<dbReference type="InterPro" id="IPR041677">
    <property type="entry name" value="DNA2/NAM7_AAA_11"/>
</dbReference>
<dbReference type="GO" id="GO:0005694">
    <property type="term" value="C:chromosome"/>
    <property type="evidence" value="ECO:0007669"/>
    <property type="project" value="UniProtKB-ARBA"/>
</dbReference>
<dbReference type="SUPFAM" id="SSF52540">
    <property type="entry name" value="P-loop containing nucleoside triphosphate hydrolases"/>
    <property type="match status" value="1"/>
</dbReference>
<dbReference type="Pfam" id="PF13086">
    <property type="entry name" value="AAA_11"/>
    <property type="match status" value="1"/>
</dbReference>
<dbReference type="Pfam" id="PF21138">
    <property type="entry name" value="SMUBP-2_HCS1_1B"/>
    <property type="match status" value="1"/>
</dbReference>
<dbReference type="PANTHER" id="PTHR43788:SF8">
    <property type="entry name" value="DNA-BINDING PROTEIN SMUBP-2"/>
    <property type="match status" value="1"/>
</dbReference>
<dbReference type="InterPro" id="IPR041679">
    <property type="entry name" value="DNA2/NAM7-like_C"/>
</dbReference>
<evidence type="ECO:0000313" key="10">
    <source>
        <dbReference type="EMBL" id="ADB15986.1"/>
    </source>
</evidence>
<gene>
    <name evidence="10" type="ordered locus">Psta_1309</name>
</gene>
<dbReference type="FunFam" id="3.40.50.300:FF:000326">
    <property type="entry name" value="P-loop containing nucleoside triphosphate hydrolase"/>
    <property type="match status" value="1"/>
</dbReference>
<evidence type="ECO:0000256" key="5">
    <source>
        <dbReference type="ARBA" id="ARBA00022741"/>
    </source>
</evidence>
<dbReference type="CDD" id="cd18808">
    <property type="entry name" value="SF1_C_Upf1"/>
    <property type="match status" value="1"/>
</dbReference>
<proteinExistence type="inferred from homology"/>
<dbReference type="CDD" id="cd18044">
    <property type="entry name" value="DEXXQc_SMUBP2"/>
    <property type="match status" value="1"/>
</dbReference>
<dbReference type="eggNOG" id="COG1112">
    <property type="taxonomic scope" value="Bacteria"/>
</dbReference>
<dbReference type="AlphaFoldDB" id="D2QWB1"/>
<dbReference type="InterPro" id="IPR027417">
    <property type="entry name" value="P-loop_NTPase"/>
</dbReference>
<comment type="similarity">
    <text evidence="2">Belongs to the DNA2/NAM7 helicase family.</text>
</comment>
<dbReference type="GO" id="GO:0005737">
    <property type="term" value="C:cytoplasm"/>
    <property type="evidence" value="ECO:0007669"/>
    <property type="project" value="UniProtKB-SubCell"/>
</dbReference>
<evidence type="ECO:0000256" key="2">
    <source>
        <dbReference type="ARBA" id="ARBA00007913"/>
    </source>
</evidence>
<keyword evidence="8" id="KW-0067">ATP-binding</keyword>
<dbReference type="EMBL" id="CP001848">
    <property type="protein sequence ID" value="ADB15986.1"/>
    <property type="molecule type" value="Genomic_DNA"/>
</dbReference>
<dbReference type="OrthoDB" id="9757917at2"/>
<dbReference type="STRING" id="530564.Psta_1309"/>
<evidence type="ECO:0000259" key="9">
    <source>
        <dbReference type="SMART" id="SM00382"/>
    </source>
</evidence>
<keyword evidence="6" id="KW-0378">Hydrolase</keyword>
<dbReference type="GO" id="GO:0003723">
    <property type="term" value="F:RNA binding"/>
    <property type="evidence" value="ECO:0007669"/>
    <property type="project" value="InterPro"/>
</dbReference>
<dbReference type="InterPro" id="IPR003593">
    <property type="entry name" value="AAA+_ATPase"/>
</dbReference>
<feature type="domain" description="AAA+ ATPase" evidence="9">
    <location>
        <begin position="204"/>
        <end position="373"/>
    </location>
</feature>
<dbReference type="HOGENOM" id="CLU_001666_8_2_0"/>
<comment type="subcellular location">
    <subcellularLocation>
        <location evidence="1">Cytoplasm</location>
    </subcellularLocation>
</comment>
<dbReference type="GO" id="GO:0043139">
    <property type="term" value="F:5'-3' DNA helicase activity"/>
    <property type="evidence" value="ECO:0007669"/>
    <property type="project" value="TreeGrafter"/>
</dbReference>
<dbReference type="KEGG" id="psl:Psta_1309"/>
<dbReference type="SMART" id="SM00382">
    <property type="entry name" value="AAA"/>
    <property type="match status" value="1"/>
</dbReference>
<sequence length="639" mass="69886">MAKSLLPLRPQDHFGQLARLLALEAAAEEERARKSIENSAAADQAIASGHAINDLVIADEFPGLAGRTILALRKRTMQMPLPPHRLQVGSPVILLDEKQPQVRGARGVVSRRSAEQLEIAVNEPPEFESDAPKLRLQLFSDEVSRNRQLQAMRTATTVESGRIKQLRDSLLGETAPKFREVKNFVADAALDPSQQEGVKLALSAEDFACIHGPPGTGKTTTLVAVIRQLVARGAKVLATAPSNLAVDHLLEKLHLAGVRVLRLGHPARVQESLHHLVLDEQVENHPDVAVARKLVRDALRLKDRAAKFTRAKPPPGYKQELRAEARELFSDARRIEAGVVRYLLDSADVVLATLTGIDATVLEDRRFDVAVIDEAAQATEPACWPALLRADRVILAGDPFQLPPTIISPEAARGGLARSLMERLLETSTTTISHRLAVQYRMHQSIMAFSSAEFYEQGLTADPSVASHLLSDLSEVTPTDRTSTALEFIDTAGAGYDERAGSSQESRENPQEAELVVKLALALRDAGVAAEAIAIISPYAAQVRLLRRLLDGTLIDVDTIDGFQGRESEAVIISLVRSNATGEIGFLADVRRMNVAITRARRKLIIIGDSATIGGHDFYARMLSWVEREGIYRTVWEEL</sequence>
<keyword evidence="7" id="KW-0347">Helicase</keyword>
<dbReference type="InterPro" id="IPR048761">
    <property type="entry name" value="SMUBP-2_HCS1_1B"/>
</dbReference>
<protein>
    <recommendedName>
        <fullName evidence="3">DNA helicase</fullName>
        <ecNumber evidence="3">3.6.4.12</ecNumber>
    </recommendedName>
</protein>
<dbReference type="PANTHER" id="PTHR43788">
    <property type="entry name" value="DNA2/NAM7 HELICASE FAMILY MEMBER"/>
    <property type="match status" value="1"/>
</dbReference>
<dbReference type="Pfam" id="PF13087">
    <property type="entry name" value="AAA_12"/>
    <property type="match status" value="1"/>
</dbReference>
<keyword evidence="4" id="KW-0963">Cytoplasm</keyword>
<dbReference type="Gene3D" id="3.40.50.300">
    <property type="entry name" value="P-loop containing nucleotide triphosphate hydrolases"/>
    <property type="match status" value="2"/>
</dbReference>
<dbReference type="eggNOG" id="COG0507">
    <property type="taxonomic scope" value="Bacteria"/>
</dbReference>
<dbReference type="GO" id="GO:0005524">
    <property type="term" value="F:ATP binding"/>
    <property type="evidence" value="ECO:0007669"/>
    <property type="project" value="UniProtKB-KW"/>
</dbReference>
<organism evidence="10 11">
    <name type="scientific">Pirellula staleyi (strain ATCC 27377 / DSM 6068 / ICPB 4128)</name>
    <name type="common">Pirella staleyi</name>
    <dbReference type="NCBI Taxonomy" id="530564"/>
    <lineage>
        <taxon>Bacteria</taxon>
        <taxon>Pseudomonadati</taxon>
        <taxon>Planctomycetota</taxon>
        <taxon>Planctomycetia</taxon>
        <taxon>Pirellulales</taxon>
        <taxon>Pirellulaceae</taxon>
        <taxon>Pirellula</taxon>
    </lineage>
</organism>
<evidence type="ECO:0000256" key="1">
    <source>
        <dbReference type="ARBA" id="ARBA00004496"/>
    </source>
</evidence>
<keyword evidence="5" id="KW-0547">Nucleotide-binding</keyword>
<dbReference type="EC" id="3.6.4.12" evidence="3"/>
<accession>D2QWB1</accession>
<evidence type="ECO:0000256" key="6">
    <source>
        <dbReference type="ARBA" id="ARBA00022801"/>
    </source>
</evidence>
<evidence type="ECO:0000256" key="7">
    <source>
        <dbReference type="ARBA" id="ARBA00022806"/>
    </source>
</evidence>
<evidence type="ECO:0000256" key="4">
    <source>
        <dbReference type="ARBA" id="ARBA00022490"/>
    </source>
</evidence>
<dbReference type="Proteomes" id="UP000001887">
    <property type="component" value="Chromosome"/>
</dbReference>
<dbReference type="InterPro" id="IPR050534">
    <property type="entry name" value="Coronavir_polyprotein_1ab"/>
</dbReference>
<dbReference type="InterPro" id="IPR047187">
    <property type="entry name" value="SF1_C_Upf1"/>
</dbReference>
<evidence type="ECO:0000313" key="11">
    <source>
        <dbReference type="Proteomes" id="UP000001887"/>
    </source>
</evidence>
<name>D2QWB1_PIRSD</name>
<reference evidence="10 11" key="1">
    <citation type="journal article" date="2009" name="Stand. Genomic Sci.">
        <title>Complete genome sequence of Pirellula staleyi type strain (ATCC 27377).</title>
        <authorList>
            <person name="Clum A."/>
            <person name="Tindall B.J."/>
            <person name="Sikorski J."/>
            <person name="Ivanova N."/>
            <person name="Mavrommatis K."/>
            <person name="Lucas S."/>
            <person name="Glavina del Rio T."/>
            <person name="Nolan M."/>
            <person name="Chen F."/>
            <person name="Tice H."/>
            <person name="Pitluck S."/>
            <person name="Cheng J.F."/>
            <person name="Chertkov O."/>
            <person name="Brettin T."/>
            <person name="Han C."/>
            <person name="Detter J.C."/>
            <person name="Kuske C."/>
            <person name="Bruce D."/>
            <person name="Goodwin L."/>
            <person name="Ovchinikova G."/>
            <person name="Pati A."/>
            <person name="Mikhailova N."/>
            <person name="Chen A."/>
            <person name="Palaniappan K."/>
            <person name="Land M."/>
            <person name="Hauser L."/>
            <person name="Chang Y.J."/>
            <person name="Jeffries C.D."/>
            <person name="Chain P."/>
            <person name="Rohde M."/>
            <person name="Goker M."/>
            <person name="Bristow J."/>
            <person name="Eisen J.A."/>
            <person name="Markowitz V."/>
            <person name="Hugenholtz P."/>
            <person name="Kyrpides N.C."/>
            <person name="Klenk H.P."/>
            <person name="Lapidus A."/>
        </authorList>
    </citation>
    <scope>NUCLEOTIDE SEQUENCE [LARGE SCALE GENOMIC DNA]</scope>
    <source>
        <strain evidence="11">ATCC 27377 / DSM 6068 / ICPB 4128</strain>
    </source>
</reference>
<evidence type="ECO:0000256" key="8">
    <source>
        <dbReference type="ARBA" id="ARBA00022840"/>
    </source>
</evidence>
<dbReference type="Gene3D" id="2.40.30.270">
    <property type="match status" value="1"/>
</dbReference>
<evidence type="ECO:0000256" key="3">
    <source>
        <dbReference type="ARBA" id="ARBA00012551"/>
    </source>
</evidence>
<dbReference type="GO" id="GO:0016787">
    <property type="term" value="F:hydrolase activity"/>
    <property type="evidence" value="ECO:0007669"/>
    <property type="project" value="UniProtKB-KW"/>
</dbReference>
<keyword evidence="11" id="KW-1185">Reference proteome</keyword>